<keyword evidence="2" id="KW-1133">Transmembrane helix</keyword>
<reference evidence="3 4" key="1">
    <citation type="submission" date="2022-05" db="EMBL/GenBank/DDBJ databases">
        <authorList>
            <consortium name="Genoscope - CEA"/>
            <person name="William W."/>
        </authorList>
    </citation>
    <scope>NUCLEOTIDE SEQUENCE [LARGE SCALE GENOMIC DNA]</scope>
</reference>
<name>A0ABN8SSM5_9CNID</name>
<evidence type="ECO:0000256" key="2">
    <source>
        <dbReference type="SAM" id="Phobius"/>
    </source>
</evidence>
<keyword evidence="2" id="KW-0812">Transmembrane</keyword>
<organism evidence="3 4">
    <name type="scientific">Porites evermanni</name>
    <dbReference type="NCBI Taxonomy" id="104178"/>
    <lineage>
        <taxon>Eukaryota</taxon>
        <taxon>Metazoa</taxon>
        <taxon>Cnidaria</taxon>
        <taxon>Anthozoa</taxon>
        <taxon>Hexacorallia</taxon>
        <taxon>Scleractinia</taxon>
        <taxon>Fungiina</taxon>
        <taxon>Poritidae</taxon>
        <taxon>Porites</taxon>
    </lineage>
</organism>
<proteinExistence type="predicted"/>
<feature type="non-terminal residue" evidence="3">
    <location>
        <position position="1"/>
    </location>
</feature>
<feature type="transmembrane region" description="Helical" evidence="2">
    <location>
        <begin position="12"/>
        <end position="30"/>
    </location>
</feature>
<evidence type="ECO:0000313" key="4">
    <source>
        <dbReference type="Proteomes" id="UP001159427"/>
    </source>
</evidence>
<feature type="compositionally biased region" description="Basic and acidic residues" evidence="1">
    <location>
        <begin position="96"/>
        <end position="111"/>
    </location>
</feature>
<dbReference type="Proteomes" id="UP001159427">
    <property type="component" value="Unassembled WGS sequence"/>
</dbReference>
<feature type="non-terminal residue" evidence="3">
    <location>
        <position position="173"/>
    </location>
</feature>
<dbReference type="EMBL" id="CALNXI010003774">
    <property type="protein sequence ID" value="CAH3194271.1"/>
    <property type="molecule type" value="Genomic_DNA"/>
</dbReference>
<feature type="region of interest" description="Disordered" evidence="1">
    <location>
        <begin position="96"/>
        <end position="147"/>
    </location>
</feature>
<keyword evidence="4" id="KW-1185">Reference proteome</keyword>
<feature type="compositionally biased region" description="Acidic residues" evidence="1">
    <location>
        <begin position="131"/>
        <end position="144"/>
    </location>
</feature>
<sequence>VTGWLIPVETRWLVVFGDLWPAIIFILYFPRMTQQNLPVMSSADQDLMRNWANTHGKCVRQRIVRQETTKYKAGTLPLNMYQTAVHRGEQLEFAPVERVEQPEFAKEEGREGAPTTRDPGDNQLSEYNDNSSDDDSDDFAVEEDGAIHDMQNEELGFLFASRRTRSGQIVKTT</sequence>
<evidence type="ECO:0000313" key="3">
    <source>
        <dbReference type="EMBL" id="CAH3194271.1"/>
    </source>
</evidence>
<gene>
    <name evidence="3" type="ORF">PEVE_00027458</name>
</gene>
<keyword evidence="2" id="KW-0472">Membrane</keyword>
<evidence type="ECO:0000256" key="1">
    <source>
        <dbReference type="SAM" id="MobiDB-lite"/>
    </source>
</evidence>
<accession>A0ABN8SSM5</accession>
<protein>
    <submittedName>
        <fullName evidence="3">Uncharacterized protein</fullName>
    </submittedName>
</protein>
<comment type="caution">
    <text evidence="3">The sequence shown here is derived from an EMBL/GenBank/DDBJ whole genome shotgun (WGS) entry which is preliminary data.</text>
</comment>